<dbReference type="PROSITE" id="PS51257">
    <property type="entry name" value="PROKAR_LIPOPROTEIN"/>
    <property type="match status" value="1"/>
</dbReference>
<dbReference type="Pfam" id="PF20050">
    <property type="entry name" value="DUF6452"/>
    <property type="match status" value="1"/>
</dbReference>
<dbReference type="EMBL" id="JAUSUU010000009">
    <property type="protein sequence ID" value="MDQ0336472.1"/>
    <property type="molecule type" value="Genomic_DNA"/>
</dbReference>
<gene>
    <name evidence="1" type="ORF">J2Z56_003040</name>
    <name evidence="2" type="ORF">J2Z57_002926</name>
</gene>
<evidence type="ECO:0000313" key="4">
    <source>
        <dbReference type="Proteomes" id="UP001231587"/>
    </source>
</evidence>
<name>A0A9X0YND7_9FLAO</name>
<evidence type="ECO:0000313" key="2">
    <source>
        <dbReference type="EMBL" id="MDQ0336472.1"/>
    </source>
</evidence>
<comment type="caution">
    <text evidence="1">The sequence shown here is derived from an EMBL/GenBank/DDBJ whole genome shotgun (WGS) entry which is preliminary data.</text>
</comment>
<reference evidence="1" key="1">
    <citation type="submission" date="2021-03" db="EMBL/GenBank/DDBJ databases">
        <title>Genomic Encyclopedia of Type Strains, Phase IV (KMG-IV): sequencing the most valuable type-strain genomes for metagenomic binning, comparative biology and taxonomic classification.</title>
        <authorList>
            <person name="Goeker M."/>
        </authorList>
    </citation>
    <scope>NUCLEOTIDE SEQUENCE</scope>
    <source>
        <strain evidence="1">DSM 15523</strain>
        <strain evidence="2 4">DSM 16476</strain>
    </source>
</reference>
<accession>A0A9X0YND7</accession>
<sequence>MRYSFIIILLLALSFLGCERDDICSNDTETTPKLIIKFYDVTNPNTDESLDVTNLVVQGVDNDDVLSDYDIVATDSIAIPLKTTDNTTQYSLYEEYVLNDNDTPDDDSDDYVTGNEDIITITYELEEVYVSRACGYKTVYRNVSINLEADSDNWIQLIRSVDDNQSVEDETEQHFKFYH</sequence>
<dbReference type="InterPro" id="IPR045607">
    <property type="entry name" value="DUF6452"/>
</dbReference>
<proteinExistence type="predicted"/>
<protein>
    <submittedName>
        <fullName evidence="1">Uncharacterized protein</fullName>
    </submittedName>
</protein>
<dbReference type="RefSeq" id="WP_057779453.1">
    <property type="nucleotide sequence ID" value="NZ_JAGGJQ010000009.1"/>
</dbReference>
<organism evidence="1 3">
    <name type="scientific">Formosa algae</name>
    <dbReference type="NCBI Taxonomy" id="225843"/>
    <lineage>
        <taxon>Bacteria</taxon>
        <taxon>Pseudomonadati</taxon>
        <taxon>Bacteroidota</taxon>
        <taxon>Flavobacteriia</taxon>
        <taxon>Flavobacteriales</taxon>
        <taxon>Flavobacteriaceae</taxon>
        <taxon>Formosa</taxon>
    </lineage>
</organism>
<dbReference type="EMBL" id="JAGGJQ010000009">
    <property type="protein sequence ID" value="MBP1841108.1"/>
    <property type="molecule type" value="Genomic_DNA"/>
</dbReference>
<dbReference type="OrthoDB" id="663527at2"/>
<dbReference type="AlphaFoldDB" id="A0A9X0YND7"/>
<keyword evidence="4" id="KW-1185">Reference proteome</keyword>
<evidence type="ECO:0000313" key="1">
    <source>
        <dbReference type="EMBL" id="MBP1841108.1"/>
    </source>
</evidence>
<dbReference type="Proteomes" id="UP001138672">
    <property type="component" value="Unassembled WGS sequence"/>
</dbReference>
<dbReference type="Proteomes" id="UP001231587">
    <property type="component" value="Unassembled WGS sequence"/>
</dbReference>
<evidence type="ECO:0000313" key="3">
    <source>
        <dbReference type="Proteomes" id="UP001138672"/>
    </source>
</evidence>